<dbReference type="Proteomes" id="UP001322481">
    <property type="component" value="Chromosome"/>
</dbReference>
<accession>A0ABZ0VZP7</accession>
<name>A0ABZ0VZP7_9HYPH</name>
<proteinExistence type="predicted"/>
<keyword evidence="2" id="KW-1185">Reference proteome</keyword>
<organism evidence="1 2">
    <name type="scientific">Mesorhizobium huakuii</name>
    <dbReference type="NCBI Taxonomy" id="28104"/>
    <lineage>
        <taxon>Bacteria</taxon>
        <taxon>Pseudomonadati</taxon>
        <taxon>Pseudomonadota</taxon>
        <taxon>Alphaproteobacteria</taxon>
        <taxon>Hyphomicrobiales</taxon>
        <taxon>Phyllobacteriaceae</taxon>
        <taxon>Mesorhizobium</taxon>
    </lineage>
</organism>
<evidence type="ECO:0000313" key="2">
    <source>
        <dbReference type="Proteomes" id="UP001322481"/>
    </source>
</evidence>
<sequence length="50" mass="5378">MSGHPTTMIAHGMRRLRAPHVDARHGGPTGTICRLVAIEMHFCALIGTKA</sequence>
<dbReference type="RefSeq" id="WP_322417197.1">
    <property type="nucleotide sequence ID" value="NZ_CP139858.1"/>
</dbReference>
<dbReference type="EMBL" id="CP139858">
    <property type="protein sequence ID" value="WQC02358.1"/>
    <property type="molecule type" value="Genomic_DNA"/>
</dbReference>
<reference evidence="1 2" key="1">
    <citation type="submission" date="2023-11" db="EMBL/GenBank/DDBJ databases">
        <authorList>
            <person name="Panchal A.K."/>
            <person name="Meaney J.S."/>
            <person name="Karas B.J."/>
            <person name="diCenzo G.C."/>
        </authorList>
    </citation>
    <scope>NUCLEOTIDE SEQUENCE [LARGE SCALE GENOMIC DNA]</scope>
    <source>
        <strain evidence="1 2">NZP2235</strain>
    </source>
</reference>
<gene>
    <name evidence="1" type="ORF">U0R22_006601</name>
</gene>
<evidence type="ECO:0000313" key="1">
    <source>
        <dbReference type="EMBL" id="WQC02358.1"/>
    </source>
</evidence>
<protein>
    <submittedName>
        <fullName evidence="1">Uncharacterized protein</fullName>
    </submittedName>
</protein>